<dbReference type="PANTHER" id="PTHR30332">
    <property type="entry name" value="PROBABLE GENERAL SECRETION PATHWAY PROTEIN D"/>
    <property type="match status" value="1"/>
</dbReference>
<dbReference type="Proteomes" id="UP000244223">
    <property type="component" value="Unassembled WGS sequence"/>
</dbReference>
<dbReference type="Pfam" id="PF03958">
    <property type="entry name" value="Secretin_N"/>
    <property type="match status" value="3"/>
</dbReference>
<dbReference type="Pfam" id="PF00263">
    <property type="entry name" value="Secretin"/>
    <property type="match status" value="1"/>
</dbReference>
<dbReference type="NCBIfam" id="TIGR02517">
    <property type="entry name" value="type_II_gspD"/>
    <property type="match status" value="1"/>
</dbReference>
<keyword evidence="9" id="KW-0998">Cell outer membrane</keyword>
<feature type="compositionally biased region" description="Low complexity" evidence="11">
    <location>
        <begin position="291"/>
        <end position="309"/>
    </location>
</feature>
<evidence type="ECO:0000259" key="15">
    <source>
        <dbReference type="Pfam" id="PF21305"/>
    </source>
</evidence>
<dbReference type="InterPro" id="IPR038591">
    <property type="entry name" value="NolW-like_sf"/>
</dbReference>
<evidence type="ECO:0000256" key="9">
    <source>
        <dbReference type="ARBA" id="ARBA00023237"/>
    </source>
</evidence>
<feature type="chain" id="PRO_5015407304" evidence="12">
    <location>
        <begin position="23"/>
        <end position="652"/>
    </location>
</feature>
<dbReference type="GO" id="GO:0015628">
    <property type="term" value="P:protein secretion by the type II secretion system"/>
    <property type="evidence" value="ECO:0007669"/>
    <property type="project" value="InterPro"/>
</dbReference>
<dbReference type="InterPro" id="IPR004846">
    <property type="entry name" value="T2SS/T3SS_dom"/>
</dbReference>
<dbReference type="InterPro" id="IPR004845">
    <property type="entry name" value="T2SS_GspD_CS"/>
</dbReference>
<evidence type="ECO:0000256" key="7">
    <source>
        <dbReference type="ARBA" id="ARBA00022927"/>
    </source>
</evidence>
<evidence type="ECO:0000256" key="8">
    <source>
        <dbReference type="ARBA" id="ARBA00023136"/>
    </source>
</evidence>
<dbReference type="Gene3D" id="3.30.1370.120">
    <property type="match status" value="3"/>
</dbReference>
<keyword evidence="3 10" id="KW-0813">Transport</keyword>
<evidence type="ECO:0000313" key="16">
    <source>
        <dbReference type="EMBL" id="PTQ87712.1"/>
    </source>
</evidence>
<dbReference type="GO" id="GO:0015627">
    <property type="term" value="C:type II protein secretion system complex"/>
    <property type="evidence" value="ECO:0007669"/>
    <property type="project" value="InterPro"/>
</dbReference>
<keyword evidence="5" id="KW-0812">Transmembrane</keyword>
<keyword evidence="17" id="KW-1185">Reference proteome</keyword>
<dbReference type="EMBL" id="QAON01000017">
    <property type="protein sequence ID" value="PTQ87712.1"/>
    <property type="molecule type" value="Genomic_DNA"/>
</dbReference>
<evidence type="ECO:0000256" key="2">
    <source>
        <dbReference type="ARBA" id="ARBA00006980"/>
    </source>
</evidence>
<protein>
    <submittedName>
        <fullName evidence="16">Type II secretion system protein D (GspD)</fullName>
    </submittedName>
</protein>
<accession>A0A2T5IV03</accession>
<dbReference type="InterPro" id="IPR050810">
    <property type="entry name" value="Bact_Secretion_Sys_Channel"/>
</dbReference>
<dbReference type="GO" id="GO:0009279">
    <property type="term" value="C:cell outer membrane"/>
    <property type="evidence" value="ECO:0007669"/>
    <property type="project" value="UniProtKB-SubCell"/>
</dbReference>
<evidence type="ECO:0000313" key="17">
    <source>
        <dbReference type="Proteomes" id="UP000244223"/>
    </source>
</evidence>
<evidence type="ECO:0000256" key="1">
    <source>
        <dbReference type="ARBA" id="ARBA00004442"/>
    </source>
</evidence>
<keyword evidence="7" id="KW-0653">Protein transport</keyword>
<proteinExistence type="inferred from homology"/>
<evidence type="ECO:0000256" key="11">
    <source>
        <dbReference type="SAM" id="MobiDB-lite"/>
    </source>
</evidence>
<dbReference type="InterPro" id="IPR001775">
    <property type="entry name" value="GspD/PilQ"/>
</dbReference>
<gene>
    <name evidence="16" type="ORF">C8N29_11736</name>
</gene>
<evidence type="ECO:0000256" key="3">
    <source>
        <dbReference type="ARBA" id="ARBA00022448"/>
    </source>
</evidence>
<feature type="domain" description="GspD-like N0" evidence="15">
    <location>
        <begin position="27"/>
        <end position="95"/>
    </location>
</feature>
<dbReference type="Pfam" id="PF21305">
    <property type="entry name" value="type_II_gspD_N0"/>
    <property type="match status" value="1"/>
</dbReference>
<feature type="domain" description="Type II/III secretion system secretin-like" evidence="13">
    <location>
        <begin position="435"/>
        <end position="601"/>
    </location>
</feature>
<evidence type="ECO:0000256" key="10">
    <source>
        <dbReference type="RuleBase" id="RU004004"/>
    </source>
</evidence>
<evidence type="ECO:0000256" key="4">
    <source>
        <dbReference type="ARBA" id="ARBA00022452"/>
    </source>
</evidence>
<evidence type="ECO:0000259" key="13">
    <source>
        <dbReference type="Pfam" id="PF00263"/>
    </source>
</evidence>
<evidence type="ECO:0000256" key="12">
    <source>
        <dbReference type="SAM" id="SignalP"/>
    </source>
</evidence>
<feature type="domain" description="NolW-like" evidence="14">
    <location>
        <begin position="260"/>
        <end position="346"/>
    </location>
</feature>
<feature type="signal peptide" evidence="12">
    <location>
        <begin position="1"/>
        <end position="22"/>
    </location>
</feature>
<feature type="region of interest" description="Disordered" evidence="11">
    <location>
        <begin position="284"/>
        <end position="309"/>
    </location>
</feature>
<reference evidence="16 17" key="1">
    <citation type="submission" date="2018-04" db="EMBL/GenBank/DDBJ databases">
        <title>Genomic Encyclopedia of Archaeal and Bacterial Type Strains, Phase II (KMG-II): from individual species to whole genera.</title>
        <authorList>
            <person name="Goeker M."/>
        </authorList>
    </citation>
    <scope>NUCLEOTIDE SEQUENCE [LARGE SCALE GENOMIC DNA]</scope>
    <source>
        <strain evidence="16 17">DSM 5822</strain>
    </source>
</reference>
<name>A0A2T5IV03_9GAMM</name>
<comment type="similarity">
    <text evidence="2">Belongs to the bacterial secretin family. GSP D subfamily.</text>
</comment>
<dbReference type="InterPro" id="IPR049371">
    <property type="entry name" value="GspD-like_N0"/>
</dbReference>
<dbReference type="AlphaFoldDB" id="A0A2T5IV03"/>
<dbReference type="InterPro" id="IPR005644">
    <property type="entry name" value="NolW-like"/>
</dbReference>
<dbReference type="PANTHER" id="PTHR30332:SF24">
    <property type="entry name" value="SECRETIN GSPD-RELATED"/>
    <property type="match status" value="1"/>
</dbReference>
<comment type="caution">
    <text evidence="16">The sequence shown here is derived from an EMBL/GenBank/DDBJ whole genome shotgun (WGS) entry which is preliminary data.</text>
</comment>
<keyword evidence="4" id="KW-1134">Transmembrane beta strand</keyword>
<organism evidence="16 17">
    <name type="scientific">Agitococcus lubricus</name>
    <dbReference type="NCBI Taxonomy" id="1077255"/>
    <lineage>
        <taxon>Bacteria</taxon>
        <taxon>Pseudomonadati</taxon>
        <taxon>Pseudomonadota</taxon>
        <taxon>Gammaproteobacteria</taxon>
        <taxon>Moraxellales</taxon>
        <taxon>Moraxellaceae</taxon>
        <taxon>Agitococcus</taxon>
    </lineage>
</organism>
<dbReference type="PROSITE" id="PS00875">
    <property type="entry name" value="T2SP_D"/>
    <property type="match status" value="1"/>
</dbReference>
<dbReference type="PRINTS" id="PR00811">
    <property type="entry name" value="BCTERIALGSPD"/>
</dbReference>
<evidence type="ECO:0000256" key="6">
    <source>
        <dbReference type="ARBA" id="ARBA00022729"/>
    </source>
</evidence>
<comment type="subcellular location">
    <subcellularLocation>
        <location evidence="1 10">Cell outer membrane</location>
    </subcellularLocation>
</comment>
<sequence>MNLRQSFIALSLLMALTGTASAKTWKVNLKEADISALVTEVSEITGKNFIVDPRVKGNITVISSKPLSSDAVYELFLGVLSVNGFAAVPAGDAIKLVPDVNAKQNAVPFDLRNKAKGEALITRVIMLENTNANELVPVIRPLLPQFAHLAAVNGSNALVISDHANNISEIESLIKTLDTGEGDELEIILLKEVRVDDVLSMLDSLTSTTANKDMRGSRIRLVADNRGNRLLLKGDARARKRIRDVIAQLDKPAADRLAGVRVIRLQHASAKQVAEVLRSLVADSGSSSKPATGSGTNNNNTSSAASGNGVNLIADESQNALVIKADPSLMRELESVVQQLDQRRSQVLIQAAILEISGENAAQLGVQWAAGDPNKGVGLVNFNNAGNSLTSLAALATQTNVTSLPTVNGASFAFGQQNTDSNGNKSFYGALIQAVNTMSNANLLSTPSIMTIDNQEAKIVVGQNVPFITGSSTSSSSGTSNPFTTIERQDVGITLKVVPHIGEGGTVKLEVEQEVSSVVPSVAGVDSADLITNKRSIKTTILADDGQTIVLGGLIQEDNSQSVSEVPLLSKIPLLGHLFRSKSDSKTKRNLLVFLQPLILRDSAGAAKLTSQQYQQIRVLQLDVGVKGQLNRLPEQINQIYQGATKVAPKSQ</sequence>
<feature type="domain" description="NolW-like" evidence="14">
    <location>
        <begin position="187"/>
        <end position="253"/>
    </location>
</feature>
<keyword evidence="6 12" id="KW-0732">Signal</keyword>
<feature type="domain" description="NolW-like" evidence="14">
    <location>
        <begin position="122"/>
        <end position="179"/>
    </location>
</feature>
<dbReference type="RefSeq" id="WP_107866709.1">
    <property type="nucleotide sequence ID" value="NZ_QAON01000017.1"/>
</dbReference>
<dbReference type="OrthoDB" id="9779724at2"/>
<evidence type="ECO:0000259" key="14">
    <source>
        <dbReference type="Pfam" id="PF03958"/>
    </source>
</evidence>
<keyword evidence="8" id="KW-0472">Membrane</keyword>
<evidence type="ECO:0000256" key="5">
    <source>
        <dbReference type="ARBA" id="ARBA00022692"/>
    </source>
</evidence>
<dbReference type="InterPro" id="IPR013356">
    <property type="entry name" value="T2SS_GspD"/>
</dbReference>